<accession>A0A940IJH0</accession>
<evidence type="ECO:0000313" key="3">
    <source>
        <dbReference type="Proteomes" id="UP000725002"/>
    </source>
</evidence>
<dbReference type="EMBL" id="JADILV010000079">
    <property type="protein sequence ID" value="MBO8484586.1"/>
    <property type="molecule type" value="Genomic_DNA"/>
</dbReference>
<dbReference type="Pfam" id="PF13944">
    <property type="entry name" value="Calycin_like"/>
    <property type="match status" value="1"/>
</dbReference>
<sequence>MKLTEIILMAAIAVFAASCEQQNHESETSFSEAVAGTYTGTLTMSVMGTAMDPMEEAQVTLGVENNVWTLTLPEMGTGSMSMESISVEVELAESGEGYTLTAENIDAVSGNLSITGSLTGTVSADGSSMAINAEITPGAMPMAINVDFEGTK</sequence>
<feature type="domain" description="Lipocalin-like" evidence="1">
    <location>
        <begin position="34"/>
        <end position="151"/>
    </location>
</feature>
<organism evidence="2 3">
    <name type="scientific">Candidatus Cryptobacteroides avicola</name>
    <dbReference type="NCBI Taxonomy" id="2840757"/>
    <lineage>
        <taxon>Bacteria</taxon>
        <taxon>Pseudomonadati</taxon>
        <taxon>Bacteroidota</taxon>
        <taxon>Bacteroidia</taxon>
        <taxon>Bacteroidales</taxon>
        <taxon>Candidatus Cryptobacteroides</taxon>
    </lineage>
</organism>
<dbReference type="InterPro" id="IPR024311">
    <property type="entry name" value="Lipocalin-like"/>
</dbReference>
<evidence type="ECO:0000313" key="2">
    <source>
        <dbReference type="EMBL" id="MBO8484586.1"/>
    </source>
</evidence>
<protein>
    <submittedName>
        <fullName evidence="2">Calycin-like domain-containing protein</fullName>
    </submittedName>
</protein>
<proteinExistence type="predicted"/>
<dbReference type="AlphaFoldDB" id="A0A940IJH0"/>
<dbReference type="Proteomes" id="UP000725002">
    <property type="component" value="Unassembled WGS sequence"/>
</dbReference>
<dbReference type="PROSITE" id="PS51257">
    <property type="entry name" value="PROKAR_LIPOPROTEIN"/>
    <property type="match status" value="1"/>
</dbReference>
<reference evidence="2" key="1">
    <citation type="submission" date="2020-10" db="EMBL/GenBank/DDBJ databases">
        <authorList>
            <person name="Gilroy R."/>
        </authorList>
    </citation>
    <scope>NUCLEOTIDE SEQUENCE</scope>
    <source>
        <strain evidence="2">G3-8215</strain>
    </source>
</reference>
<reference evidence="2" key="2">
    <citation type="journal article" date="2021" name="PeerJ">
        <title>Extensive microbial diversity within the chicken gut microbiome revealed by metagenomics and culture.</title>
        <authorList>
            <person name="Gilroy R."/>
            <person name="Ravi A."/>
            <person name="Getino M."/>
            <person name="Pursley I."/>
            <person name="Horton D.L."/>
            <person name="Alikhan N.F."/>
            <person name="Baker D."/>
            <person name="Gharbi K."/>
            <person name="Hall N."/>
            <person name="Watson M."/>
            <person name="Adriaenssens E.M."/>
            <person name="Foster-Nyarko E."/>
            <person name="Jarju S."/>
            <person name="Secka A."/>
            <person name="Antonio M."/>
            <person name="Oren A."/>
            <person name="Chaudhuri R.R."/>
            <person name="La Ragione R."/>
            <person name="Hildebrand F."/>
            <person name="Pallen M.J."/>
        </authorList>
    </citation>
    <scope>NUCLEOTIDE SEQUENCE</scope>
    <source>
        <strain evidence="2">G3-8215</strain>
    </source>
</reference>
<dbReference type="Gene3D" id="2.40.128.350">
    <property type="match status" value="1"/>
</dbReference>
<gene>
    <name evidence="2" type="ORF">IAB75_10825</name>
</gene>
<name>A0A940IJH0_9BACT</name>
<evidence type="ECO:0000259" key="1">
    <source>
        <dbReference type="Pfam" id="PF13944"/>
    </source>
</evidence>
<comment type="caution">
    <text evidence="2">The sequence shown here is derived from an EMBL/GenBank/DDBJ whole genome shotgun (WGS) entry which is preliminary data.</text>
</comment>